<reference evidence="2 3" key="1">
    <citation type="journal article" date="2010" name="Genome Res.">
        <title>Genomic, proteomic, and transcriptomic analysis of virulent and avirulent Rickettsia prowazekii reveals its adaptive mutation capabilities.</title>
        <authorList>
            <person name="Bechah Y."/>
            <person name="El Karkouri K."/>
            <person name="Mediannikov O."/>
            <person name="Leroy Q."/>
            <person name="Pelletier N."/>
            <person name="Robert C."/>
            <person name="Medigue C."/>
            <person name="Mege J.L."/>
            <person name="Raoult D."/>
        </authorList>
    </citation>
    <scope>NUCLEOTIDE SEQUENCE [LARGE SCALE GENOMIC DNA]</scope>
    <source>
        <strain evidence="2 3">Rp22</strain>
    </source>
</reference>
<dbReference type="KEGG" id="rpq:rpr22_CDS028"/>
<evidence type="ECO:0000256" key="1">
    <source>
        <dbReference type="SAM" id="Phobius"/>
    </source>
</evidence>
<organism evidence="2 3">
    <name type="scientific">Rickettsia prowazekii (strain Rp22)</name>
    <dbReference type="NCBI Taxonomy" id="449216"/>
    <lineage>
        <taxon>Bacteria</taxon>
        <taxon>Pseudomonadati</taxon>
        <taxon>Pseudomonadota</taxon>
        <taxon>Alphaproteobacteria</taxon>
        <taxon>Rickettsiales</taxon>
        <taxon>Rickettsiaceae</taxon>
        <taxon>Rickettsieae</taxon>
        <taxon>Rickettsia</taxon>
        <taxon>typhus group</taxon>
    </lineage>
</organism>
<feature type="transmembrane region" description="Helical" evidence="1">
    <location>
        <begin position="69"/>
        <end position="89"/>
    </location>
</feature>
<sequence>MNYCYLNDFLYLYLNAIKLIIKSFYRIKYNKIFFLKLILDEYFRQFRMCSNLFSYPVVFNSWLKILSKKYLIVIMIFELNIWFQFICFMKNIFKTLIILCFIPILLVLIVYVLFLTLIIIIGII</sequence>
<name>D5AVV2_RICPP</name>
<dbReference type="EMBL" id="CP001584">
    <property type="protein sequence ID" value="ADE29541.1"/>
    <property type="molecule type" value="Genomic_DNA"/>
</dbReference>
<keyword evidence="1" id="KW-1133">Transmembrane helix</keyword>
<feature type="transmembrane region" description="Helical" evidence="1">
    <location>
        <begin position="96"/>
        <end position="123"/>
    </location>
</feature>
<proteinExistence type="predicted"/>
<dbReference type="Proteomes" id="UP000006931">
    <property type="component" value="Chromosome"/>
</dbReference>
<gene>
    <name evidence="2" type="ordered locus">rpr22_CDS028</name>
</gene>
<protein>
    <submittedName>
        <fullName evidence="2">Uncharacterized protein</fullName>
    </submittedName>
</protein>
<dbReference type="AlphaFoldDB" id="D5AVV2"/>
<evidence type="ECO:0000313" key="2">
    <source>
        <dbReference type="EMBL" id="ADE29541.1"/>
    </source>
</evidence>
<keyword evidence="1" id="KW-0812">Transmembrane</keyword>
<keyword evidence="1" id="KW-0472">Membrane</keyword>
<accession>D5AVV2</accession>
<evidence type="ECO:0000313" key="3">
    <source>
        <dbReference type="Proteomes" id="UP000006931"/>
    </source>
</evidence>
<dbReference type="HOGENOM" id="CLU_2002163_0_0_5"/>